<name>A0A8S9X575_APOLU</name>
<protein>
    <submittedName>
        <fullName evidence="3">Uncharacterized protein</fullName>
    </submittedName>
</protein>
<sequence length="164" mass="17731">MLLKSANILAVLLLISISYEPSKSNAHHRYAYHWNAHGLVGHRKSEPSQNEPSDSSVEKLVNEVLASLHSKEEQETSTSTDEITSPDEPQIQTSIEVDTEPSISSSSQGIPRPTDSPPGVDISDTGSPDFGLSSSINQVLEPQGLIFQHIVHQSSMCMGLVSQA</sequence>
<proteinExistence type="predicted"/>
<organism evidence="3 4">
    <name type="scientific">Apolygus lucorum</name>
    <name type="common">Small green plant bug</name>
    <name type="synonym">Lygocoris lucorum</name>
    <dbReference type="NCBI Taxonomy" id="248454"/>
    <lineage>
        <taxon>Eukaryota</taxon>
        <taxon>Metazoa</taxon>
        <taxon>Ecdysozoa</taxon>
        <taxon>Arthropoda</taxon>
        <taxon>Hexapoda</taxon>
        <taxon>Insecta</taxon>
        <taxon>Pterygota</taxon>
        <taxon>Neoptera</taxon>
        <taxon>Paraneoptera</taxon>
        <taxon>Hemiptera</taxon>
        <taxon>Heteroptera</taxon>
        <taxon>Panheteroptera</taxon>
        <taxon>Cimicomorpha</taxon>
        <taxon>Miridae</taxon>
        <taxon>Mirini</taxon>
        <taxon>Apolygus</taxon>
    </lineage>
</organism>
<feature type="signal peptide" evidence="2">
    <location>
        <begin position="1"/>
        <end position="26"/>
    </location>
</feature>
<accession>A0A8S9X575</accession>
<reference evidence="3" key="1">
    <citation type="journal article" date="2021" name="Mol. Ecol. Resour.">
        <title>Apolygus lucorum genome provides insights into omnivorousness and mesophyll feeding.</title>
        <authorList>
            <person name="Liu Y."/>
            <person name="Liu H."/>
            <person name="Wang H."/>
            <person name="Huang T."/>
            <person name="Liu B."/>
            <person name="Yang B."/>
            <person name="Yin L."/>
            <person name="Li B."/>
            <person name="Zhang Y."/>
            <person name="Zhang S."/>
            <person name="Jiang F."/>
            <person name="Zhang X."/>
            <person name="Ren Y."/>
            <person name="Wang B."/>
            <person name="Wang S."/>
            <person name="Lu Y."/>
            <person name="Wu K."/>
            <person name="Fan W."/>
            <person name="Wang G."/>
        </authorList>
    </citation>
    <scope>NUCLEOTIDE SEQUENCE</scope>
    <source>
        <strain evidence="3">12Hb</strain>
    </source>
</reference>
<feature type="region of interest" description="Disordered" evidence="1">
    <location>
        <begin position="65"/>
        <end position="134"/>
    </location>
</feature>
<evidence type="ECO:0000313" key="4">
    <source>
        <dbReference type="Proteomes" id="UP000466442"/>
    </source>
</evidence>
<gene>
    <name evidence="3" type="ORF">GE061_003127</name>
</gene>
<comment type="caution">
    <text evidence="3">The sequence shown here is derived from an EMBL/GenBank/DDBJ whole genome shotgun (WGS) entry which is preliminary data.</text>
</comment>
<feature type="compositionally biased region" description="Polar residues" evidence="1">
    <location>
        <begin position="90"/>
        <end position="109"/>
    </location>
</feature>
<evidence type="ECO:0000313" key="3">
    <source>
        <dbReference type="EMBL" id="KAF6202725.1"/>
    </source>
</evidence>
<evidence type="ECO:0000256" key="1">
    <source>
        <dbReference type="SAM" id="MobiDB-lite"/>
    </source>
</evidence>
<keyword evidence="4" id="KW-1185">Reference proteome</keyword>
<dbReference type="EMBL" id="WIXP02000011">
    <property type="protein sequence ID" value="KAF6202725.1"/>
    <property type="molecule type" value="Genomic_DNA"/>
</dbReference>
<evidence type="ECO:0000256" key="2">
    <source>
        <dbReference type="SAM" id="SignalP"/>
    </source>
</evidence>
<keyword evidence="2" id="KW-0732">Signal</keyword>
<dbReference type="Proteomes" id="UP000466442">
    <property type="component" value="Unassembled WGS sequence"/>
</dbReference>
<feature type="chain" id="PRO_5035904877" evidence="2">
    <location>
        <begin position="27"/>
        <end position="164"/>
    </location>
</feature>
<dbReference type="AlphaFoldDB" id="A0A8S9X575"/>